<dbReference type="AlphaFoldDB" id="A0A1Y2G2K4"/>
<comment type="caution">
    <text evidence="2">The sequence shown here is derived from an EMBL/GenBank/DDBJ whole genome shotgun (WGS) entry which is preliminary data.</text>
</comment>
<protein>
    <submittedName>
        <fullName evidence="2">Lysophospholipase</fullName>
    </submittedName>
</protein>
<keyword evidence="3" id="KW-1185">Reference proteome</keyword>
<dbReference type="Pfam" id="PF12146">
    <property type="entry name" value="Hydrolase_4"/>
    <property type="match status" value="1"/>
</dbReference>
<evidence type="ECO:0000313" key="2">
    <source>
        <dbReference type="EMBL" id="ORY91597.1"/>
    </source>
</evidence>
<dbReference type="SUPFAM" id="SSF53474">
    <property type="entry name" value="alpha/beta-Hydrolases"/>
    <property type="match status" value="1"/>
</dbReference>
<dbReference type="Gene3D" id="3.40.50.1820">
    <property type="entry name" value="alpha/beta hydrolase"/>
    <property type="match status" value="1"/>
</dbReference>
<dbReference type="PANTHER" id="PTHR11614">
    <property type="entry name" value="PHOSPHOLIPASE-RELATED"/>
    <property type="match status" value="1"/>
</dbReference>
<organism evidence="2 3">
    <name type="scientific">Leucosporidium creatinivorum</name>
    <dbReference type="NCBI Taxonomy" id="106004"/>
    <lineage>
        <taxon>Eukaryota</taxon>
        <taxon>Fungi</taxon>
        <taxon>Dikarya</taxon>
        <taxon>Basidiomycota</taxon>
        <taxon>Pucciniomycotina</taxon>
        <taxon>Microbotryomycetes</taxon>
        <taxon>Leucosporidiales</taxon>
        <taxon>Leucosporidium</taxon>
    </lineage>
</organism>
<dbReference type="OrthoDB" id="10249433at2759"/>
<dbReference type="Proteomes" id="UP000193467">
    <property type="component" value="Unassembled WGS sequence"/>
</dbReference>
<dbReference type="InParanoid" id="A0A1Y2G2K4"/>
<feature type="domain" description="Serine aminopeptidase S33" evidence="1">
    <location>
        <begin position="93"/>
        <end position="352"/>
    </location>
</feature>
<evidence type="ECO:0000313" key="3">
    <source>
        <dbReference type="Proteomes" id="UP000193467"/>
    </source>
</evidence>
<evidence type="ECO:0000259" key="1">
    <source>
        <dbReference type="Pfam" id="PF12146"/>
    </source>
</evidence>
<proteinExistence type="predicted"/>
<dbReference type="InterPro" id="IPR022742">
    <property type="entry name" value="Hydrolase_4"/>
</dbReference>
<sequence length="378" mass="41561">MVWQPAQGEEQYYSTPAPADSQGAFGQLLAQVTRAGADPTFGRSTLPRSPLELALTKDHPWREGKVLTGKQDGSEWVSYQVWEPRAGVPLKDADLLFIHGINDYGGKFATHADLFLDAGYRLLIPDLPSHGRSTGIHCYVPDMEALADAVYAVLSDVLLEDSKLVKSADGSFKQRRKIFVAGQSLGGFTAALTCLKYGSLDSAETTELKADDSFKPKISGGCFLCPMLAINPETMPAYPVQLLARGIASFAGPLPLASANKGKNSEDPDVEEQFQRDPQTYHGKLRVGTGLAILSGLIDINKNMEALKIPFIIHHGTGDRVTSYHGSEKLYASASSTDKELKLYEGYEHILLRKGRDEQDDHRRQTVLKDMLEWLEKH</sequence>
<dbReference type="InterPro" id="IPR029058">
    <property type="entry name" value="AB_hydrolase_fold"/>
</dbReference>
<reference evidence="2 3" key="1">
    <citation type="submission" date="2016-07" db="EMBL/GenBank/DDBJ databases">
        <title>Pervasive Adenine N6-methylation of Active Genes in Fungi.</title>
        <authorList>
            <consortium name="DOE Joint Genome Institute"/>
            <person name="Mondo S.J."/>
            <person name="Dannebaum R.O."/>
            <person name="Kuo R.C."/>
            <person name="Labutti K."/>
            <person name="Haridas S."/>
            <person name="Kuo A."/>
            <person name="Salamov A."/>
            <person name="Ahrendt S.R."/>
            <person name="Lipzen A."/>
            <person name="Sullivan W."/>
            <person name="Andreopoulos W.B."/>
            <person name="Clum A."/>
            <person name="Lindquist E."/>
            <person name="Daum C."/>
            <person name="Ramamoorthy G.K."/>
            <person name="Gryganskyi A."/>
            <person name="Culley D."/>
            <person name="Magnuson J.K."/>
            <person name="James T.Y."/>
            <person name="O'Malley M.A."/>
            <person name="Stajich J.E."/>
            <person name="Spatafora J.W."/>
            <person name="Visel A."/>
            <person name="Grigoriev I.V."/>
        </authorList>
    </citation>
    <scope>NUCLEOTIDE SEQUENCE [LARGE SCALE GENOMIC DNA]</scope>
    <source>
        <strain evidence="2 3">62-1032</strain>
    </source>
</reference>
<name>A0A1Y2G2K4_9BASI</name>
<dbReference type="STRING" id="106004.A0A1Y2G2K4"/>
<dbReference type="InterPro" id="IPR051044">
    <property type="entry name" value="MAG_DAG_Lipase"/>
</dbReference>
<accession>A0A1Y2G2K4</accession>
<dbReference type="EMBL" id="MCGR01000002">
    <property type="protein sequence ID" value="ORY91597.1"/>
    <property type="molecule type" value="Genomic_DNA"/>
</dbReference>
<gene>
    <name evidence="2" type="ORF">BCR35DRAFT_298827</name>
</gene>